<evidence type="ECO:0000313" key="7">
    <source>
        <dbReference type="Proteomes" id="UP001589670"/>
    </source>
</evidence>
<dbReference type="InterPro" id="IPR007444">
    <property type="entry name" value="Glucan_biosyn_MdoG_C"/>
</dbReference>
<dbReference type="InterPro" id="IPR014438">
    <property type="entry name" value="Glucan_biosyn_MdoG/MdoD"/>
</dbReference>
<dbReference type="Gene3D" id="2.60.40.10">
    <property type="entry name" value="Immunoglobulins"/>
    <property type="match status" value="1"/>
</dbReference>
<dbReference type="Gene3D" id="2.70.98.10">
    <property type="match status" value="1"/>
</dbReference>
<dbReference type="RefSeq" id="WP_377069680.1">
    <property type="nucleotide sequence ID" value="NZ_JBHMEC010000015.1"/>
</dbReference>
<dbReference type="Pfam" id="PF04349">
    <property type="entry name" value="MdoG"/>
    <property type="match status" value="1"/>
</dbReference>
<dbReference type="InterPro" id="IPR013783">
    <property type="entry name" value="Ig-like_fold"/>
</dbReference>
<sequence>MIRREVLQGLGTLALWPGIARSGEAVPFSEAWLHEIAREVASKPYAPRPMVPQPWRDLNYGQYKSIRPRPDRAVWSGTDAPLQVDMFPPGLYFPRAVEVHLVEDGMAVPLPFDWRYFDRPEGLKDLPVDDSLGYAGIRLRTDLAGAGTSQEYAVFQGASYFRMIGAGEIYGLSARGLAIDTAGPDGEEFPEFTRFWIERPEPGAQTHVLHALLESPSVTGLYTFVIAPGDDTGVAVRSTLYPRRRLDNVGIAPLTSMFLFDDTRGPALGDYRRAVHDSDGLAILNGNGEQIWRPLDNPDILQISHFMDDGPKGFGLFQRAQSFSAFGDIEAQFERRPSLWIEPGEDWGRGSVMLAEIPSRQENFDNVVAYWRPADPLEPGRRYDLSYRMTWTAEASPASPVAKVTGSYLGSASDNPEKTVVAPIEGAWGSRAHHVEVRIDYALHSVLPADPDALDILVRSNRGSVSQGVLQVHPETGAPRLAFSFDPGDHQSVELRAQLSHDGRAVSEVWLFRWTA</sequence>
<evidence type="ECO:0000256" key="1">
    <source>
        <dbReference type="ARBA" id="ARBA00004418"/>
    </source>
</evidence>
<dbReference type="Proteomes" id="UP001589670">
    <property type="component" value="Unassembled WGS sequence"/>
</dbReference>
<evidence type="ECO:0000259" key="5">
    <source>
        <dbReference type="Pfam" id="PF04349"/>
    </source>
</evidence>
<comment type="subcellular location">
    <subcellularLocation>
        <location evidence="1">Periplasm</location>
    </subcellularLocation>
</comment>
<dbReference type="EMBL" id="JBHMEC010000015">
    <property type="protein sequence ID" value="MFB9150137.1"/>
    <property type="molecule type" value="Genomic_DNA"/>
</dbReference>
<dbReference type="SUPFAM" id="SSF74650">
    <property type="entry name" value="Galactose mutarotase-like"/>
    <property type="match status" value="1"/>
</dbReference>
<evidence type="ECO:0000256" key="2">
    <source>
        <dbReference type="ARBA" id="ARBA00005001"/>
    </source>
</evidence>
<dbReference type="PIRSF" id="PIRSF006281">
    <property type="entry name" value="MdoG"/>
    <property type="match status" value="1"/>
</dbReference>
<evidence type="ECO:0000256" key="4">
    <source>
        <dbReference type="ARBA" id="ARBA00022764"/>
    </source>
</evidence>
<dbReference type="PANTHER" id="PTHR30504:SF2">
    <property type="entry name" value="GLUCANS BIOSYNTHESIS PROTEIN G"/>
    <property type="match status" value="1"/>
</dbReference>
<comment type="similarity">
    <text evidence="3">Belongs to the OpgD/OpgG family.</text>
</comment>
<comment type="caution">
    <text evidence="6">The sequence shown here is derived from an EMBL/GenBank/DDBJ whole genome shotgun (WGS) entry which is preliminary data.</text>
</comment>
<name>A0ABV5I0B5_9RHOB</name>
<reference evidence="6 7" key="1">
    <citation type="submission" date="2024-09" db="EMBL/GenBank/DDBJ databases">
        <authorList>
            <person name="Sun Q."/>
            <person name="Mori K."/>
        </authorList>
    </citation>
    <scope>NUCLEOTIDE SEQUENCE [LARGE SCALE GENOMIC DNA]</scope>
    <source>
        <strain evidence="6 7">CECT 9424</strain>
    </source>
</reference>
<keyword evidence="4" id="KW-0574">Periplasm</keyword>
<comment type="pathway">
    <text evidence="2">Glycan metabolism; osmoregulated periplasmic glucan (OPG) biosynthesis.</text>
</comment>
<protein>
    <submittedName>
        <fullName evidence="6">Glucan biosynthesis protein</fullName>
    </submittedName>
</protein>
<dbReference type="InterPro" id="IPR014756">
    <property type="entry name" value="Ig_E-set"/>
</dbReference>
<evidence type="ECO:0000256" key="3">
    <source>
        <dbReference type="ARBA" id="ARBA00009284"/>
    </source>
</evidence>
<dbReference type="PANTHER" id="PTHR30504">
    <property type="entry name" value="GLUCANS BIOSYNTHESIS PROTEIN"/>
    <property type="match status" value="1"/>
</dbReference>
<organism evidence="6 7">
    <name type="scientific">Roseovarius ramblicola</name>
    <dbReference type="NCBI Taxonomy" id="2022336"/>
    <lineage>
        <taxon>Bacteria</taxon>
        <taxon>Pseudomonadati</taxon>
        <taxon>Pseudomonadota</taxon>
        <taxon>Alphaproteobacteria</taxon>
        <taxon>Rhodobacterales</taxon>
        <taxon>Roseobacteraceae</taxon>
        <taxon>Roseovarius</taxon>
    </lineage>
</organism>
<accession>A0ABV5I0B5</accession>
<dbReference type="SUPFAM" id="SSF81296">
    <property type="entry name" value="E set domains"/>
    <property type="match status" value="1"/>
</dbReference>
<feature type="domain" description="Glucan biosynthesis periplasmic MdoG C-terminal" evidence="5">
    <location>
        <begin position="28"/>
        <end position="514"/>
    </location>
</feature>
<dbReference type="InterPro" id="IPR014718">
    <property type="entry name" value="GH-type_carb-bd"/>
</dbReference>
<dbReference type="InterPro" id="IPR011013">
    <property type="entry name" value="Gal_mutarotase_sf_dom"/>
</dbReference>
<keyword evidence="7" id="KW-1185">Reference proteome</keyword>
<proteinExistence type="inferred from homology"/>
<evidence type="ECO:0000313" key="6">
    <source>
        <dbReference type="EMBL" id="MFB9150137.1"/>
    </source>
</evidence>
<gene>
    <name evidence="6" type="ORF">ACFFU4_10295</name>
</gene>